<dbReference type="PANTHER" id="PTHR43817:SF1">
    <property type="entry name" value="HYDROLASE, FAMILY 43, PUTATIVE (AFU_ORTHOLOGUE AFUA_3G01660)-RELATED"/>
    <property type="match status" value="1"/>
</dbReference>
<protein>
    <submittedName>
        <fullName evidence="6">Family 43 glycosylhydrolase</fullName>
    </submittedName>
</protein>
<dbReference type="Pfam" id="PF04616">
    <property type="entry name" value="Glyco_hydro_43"/>
    <property type="match status" value="1"/>
</dbReference>
<evidence type="ECO:0000313" key="7">
    <source>
        <dbReference type="Proteomes" id="UP001596233"/>
    </source>
</evidence>
<dbReference type="SUPFAM" id="SSF75005">
    <property type="entry name" value="Arabinanase/levansucrase/invertase"/>
    <property type="match status" value="1"/>
</dbReference>
<evidence type="ECO:0000256" key="1">
    <source>
        <dbReference type="ARBA" id="ARBA00009865"/>
    </source>
</evidence>
<dbReference type="InterPro" id="IPR006710">
    <property type="entry name" value="Glyco_hydro_43"/>
</dbReference>
<dbReference type="PROSITE" id="PS50231">
    <property type="entry name" value="RICIN_B_LECTIN"/>
    <property type="match status" value="1"/>
</dbReference>
<reference evidence="7" key="1">
    <citation type="journal article" date="2019" name="Int. J. Syst. Evol. Microbiol.">
        <title>The Global Catalogue of Microorganisms (GCM) 10K type strain sequencing project: providing services to taxonomists for standard genome sequencing and annotation.</title>
        <authorList>
            <consortium name="The Broad Institute Genomics Platform"/>
            <consortium name="The Broad Institute Genome Sequencing Center for Infectious Disease"/>
            <person name="Wu L."/>
            <person name="Ma J."/>
        </authorList>
    </citation>
    <scope>NUCLEOTIDE SEQUENCE [LARGE SCALE GENOMIC DNA]</scope>
    <source>
        <strain evidence="7">PCU 280</strain>
    </source>
</reference>
<dbReference type="Gene3D" id="2.80.10.50">
    <property type="match status" value="1"/>
</dbReference>
<feature type="domain" description="Ricin B lectin" evidence="5">
    <location>
        <begin position="593"/>
        <end position="656"/>
    </location>
</feature>
<dbReference type="Pfam" id="PF14200">
    <property type="entry name" value="RicinB_lectin_2"/>
    <property type="match status" value="1"/>
</dbReference>
<accession>A0ABW1V7N9</accession>
<comment type="similarity">
    <text evidence="1">Belongs to the glycosyl hydrolase 43 family.</text>
</comment>
<evidence type="ECO:0000256" key="4">
    <source>
        <dbReference type="ARBA" id="ARBA00023295"/>
    </source>
</evidence>
<comment type="caution">
    <text evidence="6">The sequence shown here is derived from an EMBL/GenBank/DDBJ whole genome shotgun (WGS) entry which is preliminary data.</text>
</comment>
<keyword evidence="7" id="KW-1185">Reference proteome</keyword>
<dbReference type="InterPro" id="IPR023296">
    <property type="entry name" value="Glyco_hydro_beta-prop_sf"/>
</dbReference>
<evidence type="ECO:0000256" key="2">
    <source>
        <dbReference type="ARBA" id="ARBA00022729"/>
    </source>
</evidence>
<organism evidence="6 7">
    <name type="scientific">Paenibacillus septentrionalis</name>
    <dbReference type="NCBI Taxonomy" id="429342"/>
    <lineage>
        <taxon>Bacteria</taxon>
        <taxon>Bacillati</taxon>
        <taxon>Bacillota</taxon>
        <taxon>Bacilli</taxon>
        <taxon>Bacillales</taxon>
        <taxon>Paenibacillaceae</taxon>
        <taxon>Paenibacillus</taxon>
    </lineage>
</organism>
<dbReference type="Proteomes" id="UP001596233">
    <property type="component" value="Unassembled WGS sequence"/>
</dbReference>
<keyword evidence="2" id="KW-0732">Signal</keyword>
<name>A0ABW1V7N9_9BACL</name>
<gene>
    <name evidence="6" type="ORF">ACFP56_14045</name>
</gene>
<dbReference type="PANTHER" id="PTHR43817">
    <property type="entry name" value="GLYCOSYL HYDROLASE"/>
    <property type="match status" value="1"/>
</dbReference>
<proteinExistence type="inferred from homology"/>
<sequence length="724" mass="81110">MKRRETALMAMLIAILLITSCTSVKPTERYVYESSDPNALYYTNPIVLERADPWIYEHTDGYYYMMASVPEYDRLELRRSQTMTGLAYAEPVTVWEKNESGIMSKNIWAPEIYHIDGKWYIYFSAARADREFDHRMYVLENASANPLEGEWELKGQIRTGYEVFQIDASLFEHDDIWYMMWSGAGAKGNTLYMAQMENPWTLSTSRIMLTEPEYEWEQRAVVHVIEAPEVITYNDRIYLTYSASFCDANYNMGLLTASADSDLMNPASWEKSEEPIFVSNPHANAYGPGHGSFLISRDSSERIHVYHAVDGQGTGYGCDKARNVRLQPYSFDEAGELQLGSPVSRGFTLPTPSGEARFELERYASSLSNEALVEDEYFSGGKGIRLGKRSEKVKLAEVRAPETGLYALTLSYSNGGNAAKQPISINGRKVEFEVESNAAHVQSSLMVELKGGVNELELRYGDKLLELDYVELSYIDLAAGEAIVKPGLALTRTTQLEALAEESSLQLVSHALNMPEGYYTVAAAYRAAAADASVAIVVNEESIPLQLESSSEWAYSSVQLKLSGETKLQLEKSGEVELAYLRVLAAPPEHVELRFVNRQTGIALQPNNGSKEAGEGYRQYNITDTPAQKWQLEREVDGSYYLKNAISGLYMTVRGERAVQEELSKVSEQRWLLQYAAEGSYRIVSASSGLAPTAIAADPNLYENLSFEAVDGRDAQVWYLTQKE</sequence>
<dbReference type="Gene3D" id="2.115.10.20">
    <property type="entry name" value="Glycosyl hydrolase domain, family 43"/>
    <property type="match status" value="1"/>
</dbReference>
<dbReference type="PROSITE" id="PS51257">
    <property type="entry name" value="PROKAR_LIPOPROTEIN"/>
    <property type="match status" value="1"/>
</dbReference>
<evidence type="ECO:0000256" key="3">
    <source>
        <dbReference type="ARBA" id="ARBA00022801"/>
    </source>
</evidence>
<dbReference type="InterPro" id="IPR035992">
    <property type="entry name" value="Ricin_B-like_lectins"/>
</dbReference>
<dbReference type="RefSeq" id="WP_379235529.1">
    <property type="nucleotide sequence ID" value="NZ_JBHSTE010000004.1"/>
</dbReference>
<dbReference type="SUPFAM" id="SSF50370">
    <property type="entry name" value="Ricin B-like lectins"/>
    <property type="match status" value="1"/>
</dbReference>
<dbReference type="Gene3D" id="2.60.120.260">
    <property type="entry name" value="Galactose-binding domain-like"/>
    <property type="match status" value="1"/>
</dbReference>
<dbReference type="InterPro" id="IPR000772">
    <property type="entry name" value="Ricin_B_lectin"/>
</dbReference>
<dbReference type="CDD" id="cd00161">
    <property type="entry name" value="beta-trefoil_Ricin-like"/>
    <property type="match status" value="1"/>
</dbReference>
<evidence type="ECO:0000313" key="6">
    <source>
        <dbReference type="EMBL" id="MFC6333745.1"/>
    </source>
</evidence>
<dbReference type="EMBL" id="JBHSTE010000004">
    <property type="protein sequence ID" value="MFC6333745.1"/>
    <property type="molecule type" value="Genomic_DNA"/>
</dbReference>
<keyword evidence="4" id="KW-0326">Glycosidase</keyword>
<keyword evidence="3" id="KW-0378">Hydrolase</keyword>
<evidence type="ECO:0000259" key="5">
    <source>
        <dbReference type="Pfam" id="PF14200"/>
    </source>
</evidence>